<gene>
    <name evidence="2" type="ORF">H8S23_07840</name>
</gene>
<evidence type="ECO:0000313" key="2">
    <source>
        <dbReference type="EMBL" id="MBC5581420.1"/>
    </source>
</evidence>
<dbReference type="Pfam" id="PF04230">
    <property type="entry name" value="PS_pyruv_trans"/>
    <property type="match status" value="1"/>
</dbReference>
<dbReference type="Proteomes" id="UP000659630">
    <property type="component" value="Unassembled WGS sequence"/>
</dbReference>
<dbReference type="RefSeq" id="WP_186887774.1">
    <property type="nucleotide sequence ID" value="NZ_JACONZ010000002.1"/>
</dbReference>
<protein>
    <submittedName>
        <fullName evidence="2">Polysaccharide pyruvyl transferase family protein</fullName>
    </submittedName>
</protein>
<feature type="domain" description="Polysaccharide pyruvyl transferase" evidence="1">
    <location>
        <begin position="13"/>
        <end position="291"/>
    </location>
</feature>
<dbReference type="EMBL" id="JACONZ010000002">
    <property type="protein sequence ID" value="MBC5581420.1"/>
    <property type="molecule type" value="Genomic_DNA"/>
</dbReference>
<keyword evidence="3" id="KW-1185">Reference proteome</keyword>
<evidence type="ECO:0000259" key="1">
    <source>
        <dbReference type="Pfam" id="PF04230"/>
    </source>
</evidence>
<dbReference type="AlphaFoldDB" id="A0A923L107"/>
<accession>A0A923L107</accession>
<sequence>MKVGILTFHAANNYGTCLQAYALQKSVEKLGAECEIIRLRGEKLSVPPAAPRSLSARVTDLVVKTGAKVVKSASQPAFERFRREHYHYSDWVEMDQLDALNRRYDLFLSGSDQVWNYNIAGNLDVYLQTFVTDARKKSSYAASFGLSKLPADLEQRYAQALGSFFYLGIREPEGARLAEELTGRRAQVVVDPTQLLDREDWERVMQPVGSDKPYIMVYQLGFSKTLLQCAKKLSRDTGLRLVFVPFPEGTPLKGRYYPTISPAQWVYLMWHARYVVTNSFHGTAFSIGFQKDFYTEISLNLSALGSRITNLLDRYHLQDRRIGEGQLAFDCPIDYRLVEPLYQEDRQASLEFLRSALEGEAI</sequence>
<proteinExistence type="predicted"/>
<dbReference type="GO" id="GO:0016740">
    <property type="term" value="F:transferase activity"/>
    <property type="evidence" value="ECO:0007669"/>
    <property type="project" value="UniProtKB-KW"/>
</dbReference>
<name>A0A923L107_9FIRM</name>
<reference evidence="2" key="1">
    <citation type="submission" date="2020-08" db="EMBL/GenBank/DDBJ databases">
        <title>Genome public.</title>
        <authorList>
            <person name="Liu C."/>
            <person name="Sun Q."/>
        </authorList>
    </citation>
    <scope>NUCLEOTIDE SEQUENCE</scope>
    <source>
        <strain evidence="2">BX8</strain>
    </source>
</reference>
<comment type="caution">
    <text evidence="2">The sequence shown here is derived from an EMBL/GenBank/DDBJ whole genome shotgun (WGS) entry which is preliminary data.</text>
</comment>
<evidence type="ECO:0000313" key="3">
    <source>
        <dbReference type="Proteomes" id="UP000659630"/>
    </source>
</evidence>
<dbReference type="InterPro" id="IPR007345">
    <property type="entry name" value="Polysacch_pyruvyl_Trfase"/>
</dbReference>
<keyword evidence="2" id="KW-0808">Transferase</keyword>
<organism evidence="2 3">
    <name type="scientific">Anaerofilum hominis</name>
    <dbReference type="NCBI Taxonomy" id="2763016"/>
    <lineage>
        <taxon>Bacteria</taxon>
        <taxon>Bacillati</taxon>
        <taxon>Bacillota</taxon>
        <taxon>Clostridia</taxon>
        <taxon>Eubacteriales</taxon>
        <taxon>Oscillospiraceae</taxon>
        <taxon>Anaerofilum</taxon>
    </lineage>
</organism>